<keyword evidence="4 7" id="KW-0067">ATP-binding</keyword>
<evidence type="ECO:0000256" key="2">
    <source>
        <dbReference type="ARBA" id="ARBA00022695"/>
    </source>
</evidence>
<feature type="region of interest" description="Adenylyl transferase" evidence="7">
    <location>
        <begin position="554"/>
        <end position="1046"/>
    </location>
</feature>
<keyword evidence="2 7" id="KW-0548">Nucleotidyltransferase</keyword>
<dbReference type="InterPro" id="IPR043519">
    <property type="entry name" value="NT_sf"/>
</dbReference>
<dbReference type="PANTHER" id="PTHR30621">
    <property type="entry name" value="GLUTAMINE SYNTHETASE ADENYLYLTRANSFERASE"/>
    <property type="match status" value="1"/>
</dbReference>
<evidence type="ECO:0000256" key="4">
    <source>
        <dbReference type="ARBA" id="ARBA00022840"/>
    </source>
</evidence>
<dbReference type="STRING" id="633440.SAMN05421869_10940"/>
<feature type="region of interest" description="Disordered" evidence="8">
    <location>
        <begin position="134"/>
        <end position="200"/>
    </location>
</feature>
<feature type="domain" description="Glutamate-ammonia ligase adenylyltransferase repeated" evidence="9">
    <location>
        <begin position="648"/>
        <end position="878"/>
    </location>
</feature>
<dbReference type="EC" id="2.7.7.89" evidence="7"/>
<dbReference type="EMBL" id="FNDJ01000009">
    <property type="protein sequence ID" value="SDJ15126.1"/>
    <property type="molecule type" value="Genomic_DNA"/>
</dbReference>
<comment type="cofactor">
    <cofactor evidence="7">
        <name>Mg(2+)</name>
        <dbReference type="ChEBI" id="CHEBI:18420"/>
    </cofactor>
</comment>
<gene>
    <name evidence="7" type="primary">glnE</name>
    <name evidence="11" type="ORF">SAMN05421869_10940</name>
</gene>
<evidence type="ECO:0000256" key="5">
    <source>
        <dbReference type="ARBA" id="ARBA00022842"/>
    </source>
</evidence>
<dbReference type="CDD" id="cd05401">
    <property type="entry name" value="NT_GlnE_GlnD_like"/>
    <property type="match status" value="2"/>
</dbReference>
<sequence>MLGHYGEMPECCQDGRVPRIESTAAKLAKLGFADGAQAAHIVRQTVAPLDDVLEYLVDVADPDLALASLARLTERAPAVLDRLRDDEALRSRLLAVLGVSAALGEHLVRHPEQVELLAAPRLGDARAELLRAVGADPGPRLPGPDPDPPPAQATQSAQDGQGAGDGKGAPGVQDGQSARDGKGAQGAQDGQGGQDGKGAPLASHNALVALRVAYRGRLMHLAARDLTHQATLSEVTAELSDLAGAALEAALAIARREVDAGEVRLAVIGMGKCGARELNYISDVDVIFVAEPEEGADETKALRAATKLAQATMRACSAITPEGALWEVDANLRPEGKAGPLVRTLASHLAYYRRWAKTWEFQALLKARPVAGDMELGAGYVEAVNDLVWSAATREHFVEDVQAMRRRVETHVHAEGERQLKLGPGGLRDIEFAVQLLQLVHGRLDPLLRRRATLPALAALSRGGYVGRDDARGLAEAYSFLRQVEHLLQLHRLRRTHVLPTGEADLRRLGRALGMQVDPVGEFTARWRRHAMEARRLHEKLFYRPLLQAVSRLQESEARLSAVAATARLEALGYVDPAGALRHLAGLSAGVSRRAAIQRTLLPVMLGWFADTPDPDAALLGFRQVSDKLGSTPWYLRLLRDETAVAARMARVLGTSRYATGLLMHAPDAVALLGSDEELAVRPVESLLGEASAAVSRHADAPENAVAAVRAIRRRELFRTAVADISGLIDIETVGCALSSLTDVTLQAALDAALGKAASVTSFAIIAMGRLGGMECSYASDADVIFVHSPLPGVEEREAADAAFAVANELRRLLSLPAPDPPLIIDPDLRPEGRQGPLVRTLASYRAYYARWSSPWEAQALLRARFSAGDAELGRRFTSMADELRYPRDGLPDDAVREIRRLKARMEAERLPRGADPALHIKLGPGGLSDVEWVAQLLQLRYAGTLPSLRTTRTLEALRAAVAEGLLSAADEAVLAEAWLFASRVRDAIMLAKGRPGDSVPRESGERRLIARTLGYPPDGSEDFLDDYRRVTRRARQVVDRVFYGG</sequence>
<dbReference type="Gene3D" id="1.20.120.330">
    <property type="entry name" value="Nucleotidyltransferases domain 2"/>
    <property type="match status" value="2"/>
</dbReference>
<feature type="domain" description="PII-uridylyltransferase/Glutamine-synthetase adenylyltransferase" evidence="10">
    <location>
        <begin position="403"/>
        <end position="542"/>
    </location>
</feature>
<keyword evidence="11" id="KW-0436">Ligase</keyword>
<keyword evidence="5 7" id="KW-0460">Magnesium</keyword>
<feature type="domain" description="Glutamate-ammonia ligase adenylyltransferase repeated" evidence="9">
    <location>
        <begin position="206"/>
        <end position="378"/>
    </location>
</feature>
<comment type="function">
    <text evidence="7">Involved in the regulation of glutamine synthetase GlnA, a key enzyme in the process to assimilate ammonia. When cellular nitrogen levels are high, the C-terminal adenylyl transferase (AT) inactivates GlnA by covalent transfer of an adenylyl group from ATP to specific tyrosine residue of GlnA, thus reducing its activity. Conversely, when nitrogen levels are low, the N-terminal adenylyl removase (AR) activates GlnA by removing the adenylyl group by phosphorolysis, increasing its activity. The regulatory region of GlnE binds the signal transduction protein PII (GlnB) which indicates the nitrogen status of the cell.</text>
</comment>
<evidence type="ECO:0000313" key="12">
    <source>
        <dbReference type="Proteomes" id="UP000199202"/>
    </source>
</evidence>
<feature type="region of interest" description="Adenylyl removase" evidence="7">
    <location>
        <begin position="1"/>
        <end position="546"/>
    </location>
</feature>
<keyword evidence="6 7" id="KW-0511">Multifunctional enzyme</keyword>
<feature type="compositionally biased region" description="Pro residues" evidence="8">
    <location>
        <begin position="139"/>
        <end position="151"/>
    </location>
</feature>
<evidence type="ECO:0000313" key="11">
    <source>
        <dbReference type="EMBL" id="SDJ15126.1"/>
    </source>
</evidence>
<evidence type="ECO:0000256" key="3">
    <source>
        <dbReference type="ARBA" id="ARBA00022741"/>
    </source>
</evidence>
<dbReference type="EC" id="2.7.7.42" evidence="7"/>
<evidence type="ECO:0000256" key="1">
    <source>
        <dbReference type="ARBA" id="ARBA00022679"/>
    </source>
</evidence>
<comment type="similarity">
    <text evidence="7">Belongs to the GlnE family.</text>
</comment>
<organism evidence="11 12">
    <name type="scientific">Nonomuraea jiangxiensis</name>
    <dbReference type="NCBI Taxonomy" id="633440"/>
    <lineage>
        <taxon>Bacteria</taxon>
        <taxon>Bacillati</taxon>
        <taxon>Actinomycetota</taxon>
        <taxon>Actinomycetes</taxon>
        <taxon>Streptosporangiales</taxon>
        <taxon>Streptosporangiaceae</taxon>
        <taxon>Nonomuraea</taxon>
    </lineage>
</organism>
<dbReference type="AlphaFoldDB" id="A0A1G8RDS7"/>
<dbReference type="GO" id="GO:0005829">
    <property type="term" value="C:cytosol"/>
    <property type="evidence" value="ECO:0007669"/>
    <property type="project" value="TreeGrafter"/>
</dbReference>
<dbReference type="InterPro" id="IPR023057">
    <property type="entry name" value="GlnE"/>
</dbReference>
<dbReference type="GO" id="GO:0000820">
    <property type="term" value="P:regulation of glutamine family amino acid metabolic process"/>
    <property type="evidence" value="ECO:0007669"/>
    <property type="project" value="UniProtKB-UniRule"/>
</dbReference>
<dbReference type="InterPro" id="IPR013546">
    <property type="entry name" value="PII_UdlTrfase/GS_AdlTrfase"/>
</dbReference>
<dbReference type="GO" id="GO:0016874">
    <property type="term" value="F:ligase activity"/>
    <property type="evidence" value="ECO:0007669"/>
    <property type="project" value="UniProtKB-KW"/>
</dbReference>
<dbReference type="GO" id="GO:0005524">
    <property type="term" value="F:ATP binding"/>
    <property type="evidence" value="ECO:0007669"/>
    <property type="project" value="UniProtKB-UniRule"/>
</dbReference>
<dbReference type="SUPFAM" id="SSF81301">
    <property type="entry name" value="Nucleotidyltransferase"/>
    <property type="match status" value="2"/>
</dbReference>
<evidence type="ECO:0000256" key="8">
    <source>
        <dbReference type="SAM" id="MobiDB-lite"/>
    </source>
</evidence>
<keyword evidence="3 7" id="KW-0547">Nucleotide-binding</keyword>
<keyword evidence="1 7" id="KW-0808">Transferase</keyword>
<accession>A0A1G8RDS7</accession>
<comment type="catalytic activity">
    <reaction evidence="7">
        <text>[glutamine synthetase]-L-tyrosine + ATP = [glutamine synthetase]-O(4)-(5'-adenylyl)-L-tyrosine + diphosphate</text>
        <dbReference type="Rhea" id="RHEA:18589"/>
        <dbReference type="Rhea" id="RHEA-COMP:10660"/>
        <dbReference type="Rhea" id="RHEA-COMP:10661"/>
        <dbReference type="ChEBI" id="CHEBI:30616"/>
        <dbReference type="ChEBI" id="CHEBI:33019"/>
        <dbReference type="ChEBI" id="CHEBI:46858"/>
        <dbReference type="ChEBI" id="CHEBI:83624"/>
        <dbReference type="EC" id="2.7.7.42"/>
    </reaction>
</comment>
<evidence type="ECO:0000259" key="9">
    <source>
        <dbReference type="Pfam" id="PF03710"/>
    </source>
</evidence>
<dbReference type="Pfam" id="PF03710">
    <property type="entry name" value="GlnE"/>
    <property type="match status" value="2"/>
</dbReference>
<feature type="domain" description="PII-uridylyltransferase/Glutamine-synthetase adenylyltransferase" evidence="10">
    <location>
        <begin position="904"/>
        <end position="1042"/>
    </location>
</feature>
<dbReference type="Pfam" id="PF08335">
    <property type="entry name" value="GlnD_UR_UTase"/>
    <property type="match status" value="2"/>
</dbReference>
<dbReference type="PANTHER" id="PTHR30621:SF0">
    <property type="entry name" value="BIFUNCTIONAL GLUTAMINE SYNTHETASE ADENYLYLTRANSFERASE_ADENYLYL-REMOVING ENZYME"/>
    <property type="match status" value="1"/>
</dbReference>
<dbReference type="InterPro" id="IPR005190">
    <property type="entry name" value="GlnE_rpt_dom"/>
</dbReference>
<dbReference type="Gene3D" id="3.30.460.10">
    <property type="entry name" value="Beta Polymerase, domain 2"/>
    <property type="match status" value="2"/>
</dbReference>
<dbReference type="HAMAP" id="MF_00802">
    <property type="entry name" value="GlnE"/>
    <property type="match status" value="1"/>
</dbReference>
<comment type="catalytic activity">
    <reaction evidence="7">
        <text>[glutamine synthetase]-O(4)-(5'-adenylyl)-L-tyrosine + phosphate = [glutamine synthetase]-L-tyrosine + ADP</text>
        <dbReference type="Rhea" id="RHEA:43716"/>
        <dbReference type="Rhea" id="RHEA-COMP:10660"/>
        <dbReference type="Rhea" id="RHEA-COMP:10661"/>
        <dbReference type="ChEBI" id="CHEBI:43474"/>
        <dbReference type="ChEBI" id="CHEBI:46858"/>
        <dbReference type="ChEBI" id="CHEBI:83624"/>
        <dbReference type="ChEBI" id="CHEBI:456216"/>
        <dbReference type="EC" id="2.7.7.89"/>
    </reaction>
</comment>
<evidence type="ECO:0000259" key="10">
    <source>
        <dbReference type="Pfam" id="PF08335"/>
    </source>
</evidence>
<keyword evidence="12" id="KW-1185">Reference proteome</keyword>
<dbReference type="NCBIfam" id="NF010707">
    <property type="entry name" value="PRK14109.1"/>
    <property type="match status" value="1"/>
</dbReference>
<name>A0A1G8RDS7_9ACTN</name>
<proteinExistence type="inferred from homology"/>
<evidence type="ECO:0000256" key="6">
    <source>
        <dbReference type="ARBA" id="ARBA00023268"/>
    </source>
</evidence>
<evidence type="ECO:0000256" key="7">
    <source>
        <dbReference type="HAMAP-Rule" id="MF_00802"/>
    </source>
</evidence>
<dbReference type="GO" id="GO:0008882">
    <property type="term" value="F:[glutamate-ammonia-ligase] adenylyltransferase activity"/>
    <property type="evidence" value="ECO:0007669"/>
    <property type="project" value="UniProtKB-UniRule"/>
</dbReference>
<reference evidence="11 12" key="1">
    <citation type="submission" date="2016-10" db="EMBL/GenBank/DDBJ databases">
        <authorList>
            <person name="de Groot N.N."/>
        </authorList>
    </citation>
    <scope>NUCLEOTIDE SEQUENCE [LARGE SCALE GENOMIC DNA]</scope>
    <source>
        <strain evidence="11 12">CGMCC 4.6533</strain>
    </source>
</reference>
<dbReference type="GO" id="GO:0000287">
    <property type="term" value="F:magnesium ion binding"/>
    <property type="evidence" value="ECO:0007669"/>
    <property type="project" value="UniProtKB-UniRule"/>
</dbReference>
<protein>
    <recommendedName>
        <fullName evidence="7">Bifunctional glutamine synthetase adenylyltransferase/adenylyl-removing enzyme</fullName>
    </recommendedName>
    <alternativeName>
        <fullName evidence="7">ATP:glutamine synthetase adenylyltransferase</fullName>
    </alternativeName>
    <alternativeName>
        <fullName evidence="7">ATase</fullName>
    </alternativeName>
    <domain>
        <recommendedName>
            <fullName evidence="7">Glutamine synthetase adenylyl-L-tyrosine phosphorylase</fullName>
            <ecNumber evidence="7">2.7.7.89</ecNumber>
        </recommendedName>
        <alternativeName>
            <fullName evidence="7">Adenylyl removase</fullName>
            <shortName evidence="7">AR</shortName>
            <shortName evidence="7">AT-N</shortName>
        </alternativeName>
    </domain>
    <domain>
        <recommendedName>
            <fullName evidence="7">Glutamine synthetase adenylyl transferase</fullName>
            <ecNumber evidence="7">2.7.7.42</ecNumber>
        </recommendedName>
        <alternativeName>
            <fullName evidence="7">Adenylyl transferase</fullName>
            <shortName evidence="7">AT</shortName>
            <shortName evidence="7">AT-C</shortName>
        </alternativeName>
    </domain>
</protein>
<dbReference type="SUPFAM" id="SSF81593">
    <property type="entry name" value="Nucleotidyltransferase substrate binding subunit/domain"/>
    <property type="match status" value="2"/>
</dbReference>
<dbReference type="Proteomes" id="UP000199202">
    <property type="component" value="Unassembled WGS sequence"/>
</dbReference>
<dbReference type="GO" id="GO:0047388">
    <property type="term" value="F:[glutamine synthetase]-adenylyl-L-tyrosine phosphorylase activity"/>
    <property type="evidence" value="ECO:0007669"/>
    <property type="project" value="UniProtKB-EC"/>
</dbReference>